<organism evidence="1 2">
    <name type="scientific">Racocetra persica</name>
    <dbReference type="NCBI Taxonomy" id="160502"/>
    <lineage>
        <taxon>Eukaryota</taxon>
        <taxon>Fungi</taxon>
        <taxon>Fungi incertae sedis</taxon>
        <taxon>Mucoromycota</taxon>
        <taxon>Glomeromycotina</taxon>
        <taxon>Glomeromycetes</taxon>
        <taxon>Diversisporales</taxon>
        <taxon>Gigasporaceae</taxon>
        <taxon>Racocetra</taxon>
    </lineage>
</organism>
<proteinExistence type="predicted"/>
<sequence length="468" mass="54057">QLLGPNADQSELKEACLHYQPHTNETDRLEIIICTNEQQEYAWKYGHNNLILVDGTFGISKHKLLLFIIMIIDENNKGIPVAFILFTPPQNNRLTSSGYDSKILEKLFIIFHDKISYNYNLSQSSSTLITFTPLVAMTDADVKERKPLLKVWPGIILLLCYFHISQCCKNEINKQLGRGGGNVLEEARSMDSSEEVVRDYIKEKQESLKEIYKLENMPENKKVIEGQINAAKALGIPLEKLPTTNNHLEGMNEYLKNNIISNILTLRNLAISLEKEKAKRRKELNIKDPYDRKILIQEFPQVAYLSPSVKRDESAWRILNMNKVIKYEVEESTGKIYVEVKSETMPGLVYTTCVYGQPTDIYCQCFDFLQRGIMCKHLRAAALYIEELRNKEPYLHLSEMVFSTYQEVQNIRRNLFDVSGSNAAAIRQQELREFLKSTLRSLQTLQENLIFLQNLIKSEQSSTQEHFN</sequence>
<feature type="non-terminal residue" evidence="1">
    <location>
        <position position="1"/>
    </location>
</feature>
<keyword evidence="2" id="KW-1185">Reference proteome</keyword>
<comment type="caution">
    <text evidence="1">The sequence shown here is derived from an EMBL/GenBank/DDBJ whole genome shotgun (WGS) entry which is preliminary data.</text>
</comment>
<reference evidence="1" key="1">
    <citation type="submission" date="2021-06" db="EMBL/GenBank/DDBJ databases">
        <authorList>
            <person name="Kallberg Y."/>
            <person name="Tangrot J."/>
            <person name="Rosling A."/>
        </authorList>
    </citation>
    <scope>NUCLEOTIDE SEQUENCE</scope>
    <source>
        <strain evidence="1">MA461A</strain>
    </source>
</reference>
<evidence type="ECO:0000313" key="1">
    <source>
        <dbReference type="EMBL" id="CAG8796821.1"/>
    </source>
</evidence>
<evidence type="ECO:0000313" key="2">
    <source>
        <dbReference type="Proteomes" id="UP000789920"/>
    </source>
</evidence>
<gene>
    <name evidence="1" type="ORF">RPERSI_LOCUS20231</name>
</gene>
<accession>A0ACA9RL32</accession>
<name>A0ACA9RL32_9GLOM</name>
<dbReference type="EMBL" id="CAJVQC010056760">
    <property type="protein sequence ID" value="CAG8796821.1"/>
    <property type="molecule type" value="Genomic_DNA"/>
</dbReference>
<feature type="non-terminal residue" evidence="1">
    <location>
        <position position="468"/>
    </location>
</feature>
<dbReference type="Proteomes" id="UP000789920">
    <property type="component" value="Unassembled WGS sequence"/>
</dbReference>
<protein>
    <submittedName>
        <fullName evidence="1">7308_t:CDS:1</fullName>
    </submittedName>
</protein>